<gene>
    <name evidence="5" type="ORF">CLV40_12716</name>
</gene>
<comment type="caution">
    <text evidence="5">The sequence shown here is derived from an EMBL/GenBank/DDBJ whole genome shotgun (WGS) entry which is preliminary data.</text>
</comment>
<evidence type="ECO:0000256" key="3">
    <source>
        <dbReference type="ARBA" id="ARBA00023004"/>
    </source>
</evidence>
<dbReference type="EMBL" id="PTIX01000027">
    <property type="protein sequence ID" value="PPK63489.1"/>
    <property type="molecule type" value="Genomic_DNA"/>
</dbReference>
<dbReference type="SUPFAM" id="SSF51197">
    <property type="entry name" value="Clavaminate synthase-like"/>
    <property type="match status" value="1"/>
</dbReference>
<dbReference type="Proteomes" id="UP000239203">
    <property type="component" value="Unassembled WGS sequence"/>
</dbReference>
<dbReference type="InterPro" id="IPR039994">
    <property type="entry name" value="NO66-like"/>
</dbReference>
<feature type="domain" description="JmjC" evidence="4">
    <location>
        <begin position="101"/>
        <end position="245"/>
    </location>
</feature>
<dbReference type="PANTHER" id="PTHR13096">
    <property type="entry name" value="MINA53 MYC INDUCED NUCLEAR ANTIGEN"/>
    <property type="match status" value="1"/>
</dbReference>
<proteinExistence type="predicted"/>
<protein>
    <submittedName>
        <fullName evidence="5">Cupin superfamily protein</fullName>
    </submittedName>
</protein>
<accession>A0A2S6GE38</accession>
<dbReference type="AlphaFoldDB" id="A0A2S6GE38"/>
<dbReference type="PROSITE" id="PS51184">
    <property type="entry name" value="JMJC"/>
    <property type="match status" value="1"/>
</dbReference>
<dbReference type="Gene3D" id="2.60.120.650">
    <property type="entry name" value="Cupin"/>
    <property type="match status" value="1"/>
</dbReference>
<evidence type="ECO:0000259" key="4">
    <source>
        <dbReference type="PROSITE" id="PS51184"/>
    </source>
</evidence>
<dbReference type="Pfam" id="PF08007">
    <property type="entry name" value="JmjC_2"/>
    <property type="match status" value="1"/>
</dbReference>
<keyword evidence="2" id="KW-0479">Metal-binding</keyword>
<keyword evidence="6" id="KW-1185">Reference proteome</keyword>
<keyword evidence="3" id="KW-0408">Iron</keyword>
<reference evidence="5 6" key="1">
    <citation type="submission" date="2018-02" db="EMBL/GenBank/DDBJ databases">
        <title>Genomic Encyclopedia of Archaeal and Bacterial Type Strains, Phase II (KMG-II): from individual species to whole genera.</title>
        <authorList>
            <person name="Goeker M."/>
        </authorList>
    </citation>
    <scope>NUCLEOTIDE SEQUENCE [LARGE SCALE GENOMIC DNA]</scope>
    <source>
        <strain evidence="5 6">YU 961-1</strain>
    </source>
</reference>
<evidence type="ECO:0000313" key="5">
    <source>
        <dbReference type="EMBL" id="PPK63489.1"/>
    </source>
</evidence>
<dbReference type="InterPro" id="IPR003347">
    <property type="entry name" value="JmjC_dom"/>
</dbReference>
<evidence type="ECO:0000313" key="6">
    <source>
        <dbReference type="Proteomes" id="UP000239203"/>
    </source>
</evidence>
<name>A0A2S6GE38_9PSEU</name>
<dbReference type="PANTHER" id="PTHR13096:SF8">
    <property type="entry name" value="RIBOSOMAL OXYGENASE 1"/>
    <property type="match status" value="1"/>
</dbReference>
<evidence type="ECO:0000256" key="2">
    <source>
        <dbReference type="ARBA" id="ARBA00022723"/>
    </source>
</evidence>
<dbReference type="RefSeq" id="WP_104482703.1">
    <property type="nucleotide sequence ID" value="NZ_CP154825.1"/>
</dbReference>
<dbReference type="GO" id="GO:0046872">
    <property type="term" value="F:metal ion binding"/>
    <property type="evidence" value="ECO:0007669"/>
    <property type="project" value="UniProtKB-KW"/>
</dbReference>
<comment type="cofactor">
    <cofactor evidence="1">
        <name>Fe(2+)</name>
        <dbReference type="ChEBI" id="CHEBI:29033"/>
    </cofactor>
</comment>
<evidence type="ECO:0000256" key="1">
    <source>
        <dbReference type="ARBA" id="ARBA00001954"/>
    </source>
</evidence>
<dbReference type="OrthoDB" id="9764016at2"/>
<sequence length="398" mass="44468">MDHRLVRAVEQALGWNGPQPLGRAFARGAIEDTELCSRLLTPTKLLDAMMRRSLDVPQLRLFKGGKELHPDAFLMDAVTRRGQSTSMAHMDRVGRLIKDGCTVVLDSFDAFDPTMEVACRALQWWAHELVQVNTYLTTNDAAGFNLHWDDHDVLIMQLGGEKSWEVRGASREVPMYRDAEANRTPSEEVVWSGTMRQGDVMHIPRGYWHQATRTDRGAGYSLHITFGFVNRTGVDWLTWLADQSREDPLFRTDLDKWGTGAEKAKQTATLNSAIPELLAKFEPREFLWRRLASRPPHRHVRTFGTFGSARDVVCVTEFPPSIGVDSDRIVVRAAGKEIELAKPAEEATRLLLSGGPVNIADASHMTGLDISELAEVFLDAGLCGELTDELASGYRDLV</sequence>
<organism evidence="5 6">
    <name type="scientific">Actinokineospora auranticolor</name>
    <dbReference type="NCBI Taxonomy" id="155976"/>
    <lineage>
        <taxon>Bacteria</taxon>
        <taxon>Bacillati</taxon>
        <taxon>Actinomycetota</taxon>
        <taxon>Actinomycetes</taxon>
        <taxon>Pseudonocardiales</taxon>
        <taxon>Pseudonocardiaceae</taxon>
        <taxon>Actinokineospora</taxon>
    </lineage>
</organism>